<comment type="caution">
    <text evidence="1">The sequence shown here is derived from an EMBL/GenBank/DDBJ whole genome shotgun (WGS) entry which is preliminary data.</text>
</comment>
<dbReference type="AlphaFoldDB" id="X1VCY1"/>
<reference evidence="1" key="1">
    <citation type="journal article" date="2014" name="Front. Microbiol.">
        <title>High frequency of phylogenetically diverse reductive dehalogenase-homologous genes in deep subseafloor sedimentary metagenomes.</title>
        <authorList>
            <person name="Kawai M."/>
            <person name="Futagami T."/>
            <person name="Toyoda A."/>
            <person name="Takaki Y."/>
            <person name="Nishi S."/>
            <person name="Hori S."/>
            <person name="Arai W."/>
            <person name="Tsubouchi T."/>
            <person name="Morono Y."/>
            <person name="Uchiyama I."/>
            <person name="Ito T."/>
            <person name="Fujiyama A."/>
            <person name="Inagaki F."/>
            <person name="Takami H."/>
        </authorList>
    </citation>
    <scope>NUCLEOTIDE SEQUENCE</scope>
    <source>
        <strain evidence="1">Expedition CK06-06</strain>
    </source>
</reference>
<proteinExistence type="predicted"/>
<sequence length="30" mass="3685">RPEFALSGKRPQSKRDWYEIFLHLRRVLEG</sequence>
<dbReference type="EMBL" id="BARW01027003">
    <property type="protein sequence ID" value="GAJ11676.1"/>
    <property type="molecule type" value="Genomic_DNA"/>
</dbReference>
<protein>
    <submittedName>
        <fullName evidence="1">Uncharacterized protein</fullName>
    </submittedName>
</protein>
<organism evidence="1">
    <name type="scientific">marine sediment metagenome</name>
    <dbReference type="NCBI Taxonomy" id="412755"/>
    <lineage>
        <taxon>unclassified sequences</taxon>
        <taxon>metagenomes</taxon>
        <taxon>ecological metagenomes</taxon>
    </lineage>
</organism>
<evidence type="ECO:0000313" key="1">
    <source>
        <dbReference type="EMBL" id="GAJ11676.1"/>
    </source>
</evidence>
<accession>X1VCY1</accession>
<feature type="non-terminal residue" evidence="1">
    <location>
        <position position="1"/>
    </location>
</feature>
<gene>
    <name evidence="1" type="ORF">S12H4_43915</name>
</gene>
<name>X1VCY1_9ZZZZ</name>